<keyword evidence="2" id="KW-1185">Reference proteome</keyword>
<dbReference type="Gene3D" id="3.10.10.10">
    <property type="entry name" value="HIV Type 1 Reverse Transcriptase, subunit A, domain 1"/>
    <property type="match status" value="1"/>
</dbReference>
<dbReference type="Proteomes" id="UP000265520">
    <property type="component" value="Unassembled WGS sequence"/>
</dbReference>
<dbReference type="SUPFAM" id="SSF56672">
    <property type="entry name" value="DNA/RNA polymerases"/>
    <property type="match status" value="1"/>
</dbReference>
<dbReference type="AlphaFoldDB" id="A0A392RLG5"/>
<sequence>SVLRKNKEALGWIIEDLKGITPAYCMHKIKMEDEYKPVVQPQRRLNPGMNEVVRKEINKLLADGMIYPISDSPWDGECALTTED</sequence>
<comment type="caution">
    <text evidence="1">The sequence shown here is derived from an EMBL/GenBank/DDBJ whole genome shotgun (WGS) entry which is preliminary data.</text>
</comment>
<evidence type="ECO:0000313" key="2">
    <source>
        <dbReference type="Proteomes" id="UP000265520"/>
    </source>
</evidence>
<dbReference type="InterPro" id="IPR043502">
    <property type="entry name" value="DNA/RNA_pol_sf"/>
</dbReference>
<dbReference type="EMBL" id="LXQA010241348">
    <property type="protein sequence ID" value="MCI37149.1"/>
    <property type="molecule type" value="Genomic_DNA"/>
</dbReference>
<organism evidence="1 2">
    <name type="scientific">Trifolium medium</name>
    <dbReference type="NCBI Taxonomy" id="97028"/>
    <lineage>
        <taxon>Eukaryota</taxon>
        <taxon>Viridiplantae</taxon>
        <taxon>Streptophyta</taxon>
        <taxon>Embryophyta</taxon>
        <taxon>Tracheophyta</taxon>
        <taxon>Spermatophyta</taxon>
        <taxon>Magnoliopsida</taxon>
        <taxon>eudicotyledons</taxon>
        <taxon>Gunneridae</taxon>
        <taxon>Pentapetalae</taxon>
        <taxon>rosids</taxon>
        <taxon>fabids</taxon>
        <taxon>Fabales</taxon>
        <taxon>Fabaceae</taxon>
        <taxon>Papilionoideae</taxon>
        <taxon>50 kb inversion clade</taxon>
        <taxon>NPAAA clade</taxon>
        <taxon>Hologalegina</taxon>
        <taxon>IRL clade</taxon>
        <taxon>Trifolieae</taxon>
        <taxon>Trifolium</taxon>
    </lineage>
</organism>
<reference evidence="1 2" key="1">
    <citation type="journal article" date="2018" name="Front. Plant Sci.">
        <title>Red Clover (Trifolium pratense) and Zigzag Clover (T. medium) - A Picture of Genomic Similarities and Differences.</title>
        <authorList>
            <person name="Dluhosova J."/>
            <person name="Istvanek J."/>
            <person name="Nedelnik J."/>
            <person name="Repkova J."/>
        </authorList>
    </citation>
    <scope>NUCLEOTIDE SEQUENCE [LARGE SCALE GENOMIC DNA]</scope>
    <source>
        <strain evidence="2">cv. 10/8</strain>
        <tissue evidence="1">Leaf</tissue>
    </source>
</reference>
<name>A0A392RLG5_9FABA</name>
<proteinExistence type="predicted"/>
<protein>
    <recommendedName>
        <fullName evidence="3">Reverse transcriptase domain-containing protein</fullName>
    </recommendedName>
</protein>
<feature type="non-terminal residue" evidence="1">
    <location>
        <position position="1"/>
    </location>
</feature>
<accession>A0A392RLG5</accession>
<evidence type="ECO:0008006" key="3">
    <source>
        <dbReference type="Google" id="ProtNLM"/>
    </source>
</evidence>
<evidence type="ECO:0000313" key="1">
    <source>
        <dbReference type="EMBL" id="MCI37149.1"/>
    </source>
</evidence>